<dbReference type="OrthoDB" id="8246703at2"/>
<protein>
    <submittedName>
        <fullName evidence="1">Bacteriocin-protection, YdeI or OmpD-Associated</fullName>
    </submittedName>
</protein>
<dbReference type="STRING" id="475255.SAMN04488101_1186"/>
<dbReference type="EMBL" id="FWYB01000018">
    <property type="protein sequence ID" value="SMD15048.1"/>
    <property type="molecule type" value="Genomic_DNA"/>
</dbReference>
<dbReference type="Pfam" id="PF13376">
    <property type="entry name" value="OmdA"/>
    <property type="match status" value="1"/>
</dbReference>
<keyword evidence="2" id="KW-1185">Reference proteome</keyword>
<dbReference type="Pfam" id="PF08922">
    <property type="entry name" value="DUF1905"/>
    <property type="match status" value="1"/>
</dbReference>
<proteinExistence type="predicted"/>
<gene>
    <name evidence="1" type="ORF">SAMN04488101_1186</name>
</gene>
<dbReference type="SUPFAM" id="SSF141694">
    <property type="entry name" value="AF2212/PG0164-like"/>
    <property type="match status" value="1"/>
</dbReference>
<reference evidence="1 2" key="1">
    <citation type="submission" date="2017-04" db="EMBL/GenBank/DDBJ databases">
        <authorList>
            <person name="Afonso C.L."/>
            <person name="Miller P.J."/>
            <person name="Scott M.A."/>
            <person name="Spackman E."/>
            <person name="Goraichik I."/>
            <person name="Dimitrov K.M."/>
            <person name="Suarez D.L."/>
            <person name="Swayne D.E."/>
        </authorList>
    </citation>
    <scope>NUCLEOTIDE SEQUENCE [LARGE SCALE GENOMIC DNA]</scope>
    <source>
        <strain evidence="1 2">DSM 19625</strain>
    </source>
</reference>
<dbReference type="Gene3D" id="2.40.30.100">
    <property type="entry name" value="AF2212/PG0164-like"/>
    <property type="match status" value="1"/>
</dbReference>
<dbReference type="RefSeq" id="WP_084291750.1">
    <property type="nucleotide sequence ID" value="NZ_FWYB01000018.1"/>
</dbReference>
<dbReference type="AlphaFoldDB" id="A0A1W2F0R0"/>
<accession>A0A1W2F0R0</accession>
<evidence type="ECO:0000313" key="1">
    <source>
        <dbReference type="EMBL" id="SMD15048.1"/>
    </source>
</evidence>
<sequence>MSALLLDKILMLEKFPGKGGWTFVRLPEIKTPSGKPLGWDKVRALFDDFEVSEMGLLSLGNGQRFLPVKSQIRKSIGKQAGDQIRLQLFARIKELDVRAEFLLCLEDDPEALTHFQSWKAQEREKYISWIEQAQNTEQQVERMAQAVDRIAAGLFFTS</sequence>
<dbReference type="Proteomes" id="UP000192678">
    <property type="component" value="Unassembled WGS sequence"/>
</dbReference>
<dbReference type="InterPro" id="IPR037079">
    <property type="entry name" value="AF2212/PG0164-like_sf"/>
</dbReference>
<organism evidence="1 2">
    <name type="scientific">Pedobacter nyackensis</name>
    <dbReference type="NCBI Taxonomy" id="475255"/>
    <lineage>
        <taxon>Bacteria</taxon>
        <taxon>Pseudomonadati</taxon>
        <taxon>Bacteroidota</taxon>
        <taxon>Sphingobacteriia</taxon>
        <taxon>Sphingobacteriales</taxon>
        <taxon>Sphingobacteriaceae</taxon>
        <taxon>Pedobacter</taxon>
    </lineage>
</organism>
<dbReference type="InterPro" id="IPR015018">
    <property type="entry name" value="DUF1905"/>
</dbReference>
<evidence type="ECO:0000313" key="2">
    <source>
        <dbReference type="Proteomes" id="UP000192678"/>
    </source>
</evidence>
<name>A0A1W2F0R0_9SPHI</name>